<sequence>MLLDLFESLKGVLKIDPCCIDNNVFRLHYKVTVLMLAGLSLLITSSQLFGDPIDCISNDDIPHELLDTYCWIHSTFTLPGALHKKVGVEIPAPGVDKYTPGEDRVYHRYYQWVCFVLFLQAILFYVPRYLWKAWEGSRVKSLVMDLNTPVLTADKKNEAKTLLVLYLKENFNNHEMYFFYYFVSEVMNCINVVGQMYLMDTFLGGQFTTYGTRVLEFSEMEQEHRVDPMVKVFPRLTKCTFHRYGSSGDVQRHDAICLLPLNILNEKIYIILWFWFLFLAVISSIVVIYRVAIIIWPRPRLLLLRFRSRLADERDIEFIIQQCKVGDWFLLDLLAKNMDSLHFRDVVGDLRKELENMKPLLKIQDLPTREVSSP</sequence>
<evidence type="ECO:0000256" key="4">
    <source>
        <dbReference type="ARBA" id="ARBA00022475"/>
    </source>
</evidence>
<keyword evidence="7" id="KW-0965">Cell junction</keyword>
<dbReference type="Proteomes" id="UP000694941">
    <property type="component" value="Unplaced"/>
</dbReference>
<dbReference type="InterPro" id="IPR000990">
    <property type="entry name" value="Innexin"/>
</dbReference>
<reference evidence="14" key="1">
    <citation type="submission" date="2025-08" db="UniProtKB">
        <authorList>
            <consortium name="RefSeq"/>
        </authorList>
    </citation>
    <scope>IDENTIFICATION</scope>
    <source>
        <tissue evidence="14">Muscle</tissue>
    </source>
</reference>
<evidence type="ECO:0000313" key="14">
    <source>
        <dbReference type="RefSeq" id="XP_013787522.1"/>
    </source>
</evidence>
<proteinExistence type="inferred from homology"/>
<dbReference type="PRINTS" id="PR01262">
    <property type="entry name" value="INNEXIN"/>
</dbReference>
<feature type="transmembrane region" description="Helical" evidence="12">
    <location>
        <begin position="268"/>
        <end position="296"/>
    </location>
</feature>
<keyword evidence="6" id="KW-0303">Gap junction</keyword>
<dbReference type="Pfam" id="PF00876">
    <property type="entry name" value="Innexin"/>
    <property type="match status" value="1"/>
</dbReference>
<feature type="transmembrane region" description="Helical" evidence="12">
    <location>
        <begin position="109"/>
        <end position="131"/>
    </location>
</feature>
<evidence type="ECO:0000256" key="9">
    <source>
        <dbReference type="ARBA" id="ARBA00023065"/>
    </source>
</evidence>
<evidence type="ECO:0000256" key="8">
    <source>
        <dbReference type="ARBA" id="ARBA00022989"/>
    </source>
</evidence>
<comment type="function">
    <text evidence="12">Structural component of the gap junctions.</text>
</comment>
<comment type="similarity">
    <text evidence="12">Belongs to the pannexin family.</text>
</comment>
<keyword evidence="5 12" id="KW-0812">Transmembrane</keyword>
<keyword evidence="10 12" id="KW-0472">Membrane</keyword>
<comment type="caution">
    <text evidence="12">Lacks conserved residue(s) required for the propagation of feature annotation.</text>
</comment>
<organism evidence="13 14">
    <name type="scientific">Limulus polyphemus</name>
    <name type="common">Atlantic horseshoe crab</name>
    <dbReference type="NCBI Taxonomy" id="6850"/>
    <lineage>
        <taxon>Eukaryota</taxon>
        <taxon>Metazoa</taxon>
        <taxon>Ecdysozoa</taxon>
        <taxon>Arthropoda</taxon>
        <taxon>Chelicerata</taxon>
        <taxon>Merostomata</taxon>
        <taxon>Xiphosura</taxon>
        <taxon>Limulidae</taxon>
        <taxon>Limulus</taxon>
    </lineage>
</organism>
<evidence type="ECO:0000256" key="1">
    <source>
        <dbReference type="ARBA" id="ARBA00004610"/>
    </source>
</evidence>
<evidence type="ECO:0000256" key="3">
    <source>
        <dbReference type="ARBA" id="ARBA00022448"/>
    </source>
</evidence>
<evidence type="ECO:0000256" key="5">
    <source>
        <dbReference type="ARBA" id="ARBA00022692"/>
    </source>
</evidence>
<keyword evidence="9 12" id="KW-0406">Ion transport</keyword>
<feature type="transmembrane region" description="Helical" evidence="12">
    <location>
        <begin position="178"/>
        <end position="198"/>
    </location>
</feature>
<gene>
    <name evidence="14" type="primary">LOC106471465</name>
    <name evidence="12" type="synonym">inx</name>
</gene>
<keyword evidence="11 12" id="KW-0407">Ion channel</keyword>
<dbReference type="RefSeq" id="XP_013787522.1">
    <property type="nucleotide sequence ID" value="XM_013932068.2"/>
</dbReference>
<keyword evidence="13" id="KW-1185">Reference proteome</keyword>
<keyword evidence="8 12" id="KW-1133">Transmembrane helix</keyword>
<dbReference type="PANTHER" id="PTHR11893">
    <property type="entry name" value="INNEXIN"/>
    <property type="match status" value="1"/>
</dbReference>
<dbReference type="PROSITE" id="PS51013">
    <property type="entry name" value="PANNEXIN"/>
    <property type="match status" value="1"/>
</dbReference>
<comment type="subcellular location">
    <subcellularLocation>
        <location evidence="1">Cell junction</location>
        <location evidence="1">Gap junction</location>
    </subcellularLocation>
    <subcellularLocation>
        <location evidence="2 12">Cell membrane</location>
        <topology evidence="2 12">Multi-pass membrane protein</topology>
    </subcellularLocation>
</comment>
<evidence type="ECO:0000256" key="6">
    <source>
        <dbReference type="ARBA" id="ARBA00022868"/>
    </source>
</evidence>
<evidence type="ECO:0000256" key="12">
    <source>
        <dbReference type="RuleBase" id="RU010713"/>
    </source>
</evidence>
<accession>A0ABM1BRZ5</accession>
<evidence type="ECO:0000256" key="7">
    <source>
        <dbReference type="ARBA" id="ARBA00022949"/>
    </source>
</evidence>
<keyword evidence="4" id="KW-1003">Cell membrane</keyword>
<keyword evidence="3 12" id="KW-0813">Transport</keyword>
<name>A0ABM1BRZ5_LIMPO</name>
<protein>
    <recommendedName>
        <fullName evidence="12">Innexin</fullName>
    </recommendedName>
</protein>
<evidence type="ECO:0000256" key="10">
    <source>
        <dbReference type="ARBA" id="ARBA00023136"/>
    </source>
</evidence>
<evidence type="ECO:0000313" key="13">
    <source>
        <dbReference type="Proteomes" id="UP000694941"/>
    </source>
</evidence>
<dbReference type="PANTHER" id="PTHR11893:SF41">
    <property type="entry name" value="INNEXIN INX2"/>
    <property type="match status" value="1"/>
</dbReference>
<evidence type="ECO:0000256" key="11">
    <source>
        <dbReference type="ARBA" id="ARBA00023303"/>
    </source>
</evidence>
<evidence type="ECO:0000256" key="2">
    <source>
        <dbReference type="ARBA" id="ARBA00004651"/>
    </source>
</evidence>
<dbReference type="GeneID" id="106471465"/>